<protein>
    <submittedName>
        <fullName evidence="1">Uncharacterized protein</fullName>
    </submittedName>
</protein>
<name>W1QFS0_OGAPD</name>
<dbReference type="GeneID" id="25769823"/>
<proteinExistence type="predicted"/>
<gene>
    <name evidence="1" type="ORF">HPODL_00351</name>
</gene>
<comment type="caution">
    <text evidence="1">The sequence shown here is derived from an EMBL/GenBank/DDBJ whole genome shotgun (WGS) entry which is preliminary data.</text>
</comment>
<reference evidence="1 2" key="1">
    <citation type="journal article" date="2013" name="BMC Genomics">
        <title>Genome sequence and analysis of methylotrophic yeast Hansenula polymorpha DL1.</title>
        <authorList>
            <person name="Ravin N.V."/>
            <person name="Eldarov M.A."/>
            <person name="Kadnikov V.V."/>
            <person name="Beletsky A.V."/>
            <person name="Schneider J."/>
            <person name="Mardanova E.S."/>
            <person name="Smekalova E.M."/>
            <person name="Zvereva M.I."/>
            <person name="Dontsova O.A."/>
            <person name="Mardanov A.V."/>
            <person name="Skryabin K.G."/>
        </authorList>
    </citation>
    <scope>NUCLEOTIDE SEQUENCE [LARGE SCALE GENOMIC DNA]</scope>
    <source>
        <strain evidence="2">ATCC 26012 / BCRC 20466 / JCM 22074 / NRRL Y-7560 / DL-1</strain>
    </source>
</reference>
<dbReference type="OrthoDB" id="3996201at2759"/>
<evidence type="ECO:0000313" key="2">
    <source>
        <dbReference type="Proteomes" id="UP000008673"/>
    </source>
</evidence>
<dbReference type="RefSeq" id="XP_013935772.1">
    <property type="nucleotide sequence ID" value="XM_014080297.1"/>
</dbReference>
<dbReference type="OMA" id="ICHLAKI"/>
<organism evidence="1 2">
    <name type="scientific">Ogataea parapolymorpha (strain ATCC 26012 / BCRC 20466 / JCM 22074 / NRRL Y-7560 / DL-1)</name>
    <name type="common">Yeast</name>
    <name type="synonym">Hansenula polymorpha</name>
    <dbReference type="NCBI Taxonomy" id="871575"/>
    <lineage>
        <taxon>Eukaryota</taxon>
        <taxon>Fungi</taxon>
        <taxon>Dikarya</taxon>
        <taxon>Ascomycota</taxon>
        <taxon>Saccharomycotina</taxon>
        <taxon>Pichiomycetes</taxon>
        <taxon>Pichiales</taxon>
        <taxon>Pichiaceae</taxon>
        <taxon>Ogataea</taxon>
    </lineage>
</organism>
<dbReference type="AlphaFoldDB" id="W1QFS0"/>
<keyword evidence="2" id="KW-1185">Reference proteome</keyword>
<dbReference type="KEGG" id="opa:HPODL_00351"/>
<evidence type="ECO:0000313" key="1">
    <source>
        <dbReference type="EMBL" id="ESX00938.1"/>
    </source>
</evidence>
<dbReference type="HOGENOM" id="CLU_1235344_0_0_1"/>
<dbReference type="EMBL" id="AEOI02000005">
    <property type="protein sequence ID" value="ESX00938.1"/>
    <property type="molecule type" value="Genomic_DNA"/>
</dbReference>
<sequence>MAVLACLIFTIVQLFICHLAKICIMNLSRRIFPAQRRFASSLTAINELQQAKMLARVQKFDDKTKIFDKLDNLHMLVLRKGYYNVNINKLGFQSNSPEIRDRYSNLYHIFDIEEALSQHFTKMPLLSAPQPTTTFTGSGSSLMVVLNSMRQRKDSPVENHIKLLHRLARNDVELKRGIQDVLKTFEKEDDFFYQYVLDLWEKKKEFSRMVAKQRKAKEAAQEKS</sequence>
<accession>W1QFS0</accession>
<dbReference type="Proteomes" id="UP000008673">
    <property type="component" value="Unassembled WGS sequence"/>
</dbReference>